<proteinExistence type="predicted"/>
<dbReference type="EMBL" id="HBUF01346664">
    <property type="protein sequence ID" value="CAG6710074.1"/>
    <property type="molecule type" value="Transcribed_RNA"/>
</dbReference>
<dbReference type="AlphaFoldDB" id="A0A8D9AU29"/>
<protein>
    <submittedName>
        <fullName evidence="1">Uncharacterized protein</fullName>
    </submittedName>
</protein>
<name>A0A8D9AU29_9HEMI</name>
<dbReference type="EMBL" id="HBUF01346666">
    <property type="protein sequence ID" value="CAG6710078.1"/>
    <property type="molecule type" value="Transcribed_RNA"/>
</dbReference>
<dbReference type="EMBL" id="HBUF01589244">
    <property type="protein sequence ID" value="CAG6772788.1"/>
    <property type="molecule type" value="Transcribed_RNA"/>
</dbReference>
<dbReference type="EMBL" id="HBUF01346667">
    <property type="protein sequence ID" value="CAG6710080.1"/>
    <property type="molecule type" value="Transcribed_RNA"/>
</dbReference>
<reference evidence="1" key="1">
    <citation type="submission" date="2021-05" db="EMBL/GenBank/DDBJ databases">
        <authorList>
            <person name="Alioto T."/>
            <person name="Alioto T."/>
            <person name="Gomez Garrido J."/>
        </authorList>
    </citation>
    <scope>NUCLEOTIDE SEQUENCE</scope>
</reference>
<organism evidence="1">
    <name type="scientific">Cacopsylla melanoneura</name>
    <dbReference type="NCBI Taxonomy" id="428564"/>
    <lineage>
        <taxon>Eukaryota</taxon>
        <taxon>Metazoa</taxon>
        <taxon>Ecdysozoa</taxon>
        <taxon>Arthropoda</taxon>
        <taxon>Hexapoda</taxon>
        <taxon>Insecta</taxon>
        <taxon>Pterygota</taxon>
        <taxon>Neoptera</taxon>
        <taxon>Paraneoptera</taxon>
        <taxon>Hemiptera</taxon>
        <taxon>Sternorrhyncha</taxon>
        <taxon>Psylloidea</taxon>
        <taxon>Psyllidae</taxon>
        <taxon>Psyllinae</taxon>
        <taxon>Cacopsylla</taxon>
    </lineage>
</organism>
<dbReference type="EMBL" id="HBUF01589240">
    <property type="protein sequence ID" value="CAG6772777.1"/>
    <property type="molecule type" value="Transcribed_RNA"/>
</dbReference>
<dbReference type="EMBL" id="HBUF01346665">
    <property type="protein sequence ID" value="CAG6710076.1"/>
    <property type="molecule type" value="Transcribed_RNA"/>
</dbReference>
<dbReference type="EMBL" id="HBUF01589243">
    <property type="protein sequence ID" value="CAG6772785.1"/>
    <property type="molecule type" value="Transcribed_RNA"/>
</dbReference>
<evidence type="ECO:0000313" key="1">
    <source>
        <dbReference type="EMBL" id="CAG6772788.1"/>
    </source>
</evidence>
<accession>A0A8D9AU29</accession>
<sequence>MWTKTCGWPPLELTNRTLAGPTTHRRLPNRTARVVNSTLRPHHLPPRLHPPTPTPAALIRVTTRNQRQIRTGEEGVGDSRTRKVIVVGGRRDRTRTGVAKAHEEVEMI</sequence>
<dbReference type="EMBL" id="HBUF01589246">
    <property type="protein sequence ID" value="CAG6772793.1"/>
    <property type="molecule type" value="Transcribed_RNA"/>
</dbReference>
<dbReference type="EMBL" id="HBUF01223528">
    <property type="protein sequence ID" value="CAG6670498.1"/>
    <property type="molecule type" value="Transcribed_RNA"/>
</dbReference>
<dbReference type="EMBL" id="HBUF01346663">
    <property type="protein sequence ID" value="CAG6710072.1"/>
    <property type="molecule type" value="Transcribed_RNA"/>
</dbReference>
<dbReference type="EMBL" id="HBUF01223529">
    <property type="protein sequence ID" value="CAG6670499.1"/>
    <property type="molecule type" value="Transcribed_RNA"/>
</dbReference>
<dbReference type="EMBL" id="HBUF01346662">
    <property type="protein sequence ID" value="CAG6710070.1"/>
    <property type="molecule type" value="Transcribed_RNA"/>
</dbReference>